<dbReference type="GO" id="GO:0005886">
    <property type="term" value="C:plasma membrane"/>
    <property type="evidence" value="ECO:0007669"/>
    <property type="project" value="UniProtKB-SubCell"/>
</dbReference>
<evidence type="ECO:0000256" key="7">
    <source>
        <dbReference type="ARBA" id="ARBA00023136"/>
    </source>
</evidence>
<comment type="subcellular location">
    <subcellularLocation>
        <location evidence="1">Cell membrane</location>
        <topology evidence="1">Multi-pass membrane protein</topology>
    </subcellularLocation>
</comment>
<reference evidence="9 10" key="1">
    <citation type="journal article" date="2015" name="Nature">
        <title>rRNA introns, odd ribosomes, and small enigmatic genomes across a large radiation of phyla.</title>
        <authorList>
            <person name="Brown C.T."/>
            <person name="Hug L.A."/>
            <person name="Thomas B.C."/>
            <person name="Sharon I."/>
            <person name="Castelle C.J."/>
            <person name="Singh A."/>
            <person name="Wilkins M.J."/>
            <person name="Williams K.H."/>
            <person name="Banfield J.F."/>
        </authorList>
    </citation>
    <scope>NUCLEOTIDE SEQUENCE [LARGE SCALE GENOMIC DNA]</scope>
</reference>
<sequence length="374" mass="40711">MESPNKEIHITVKSGSIVRTIILLLSFAFFYYIRDLVLVVLAAVVIASAMEPFTLWFGKHRVARLPAVILMYLSLAGVVVGIFYFFLPPLLNDASNFLASAPHYLDSVSVWDPLQKDSLTESKQAVQSLSQDFNQSRQVVSGFSSGLSLSQVISNVRIAISSLSQGFVEALSLVFGGILSSILIVVLSFYLAVQEDGVGTFLKFVLPDRHEKYVIGLWKRVQAKIGLWMQGQLILAVVVGLLVYLVLAIFGQTLHVGNPVLLAFLAGVFEIIPLFGPILSAIPAVVASFSEGTLTTALIVIGIYLLIHQLENHLIYPLVVRKIIGVPPILVILALIIGFKLAGFLGVLLSVPVATTLMEYLNDLQKNKLPSPTA</sequence>
<protein>
    <recommendedName>
        <fullName evidence="11">Permease</fullName>
    </recommendedName>
</protein>
<accession>A0A0G1NYX7</accession>
<feature type="transmembrane region" description="Helical" evidence="8">
    <location>
        <begin position="227"/>
        <end position="248"/>
    </location>
</feature>
<organism evidence="9 10">
    <name type="scientific">Candidatus Magasanikbacteria bacterium GW2011_GWA2_46_17</name>
    <dbReference type="NCBI Taxonomy" id="1619042"/>
    <lineage>
        <taxon>Bacteria</taxon>
        <taxon>Candidatus Magasanikiibacteriota</taxon>
    </lineage>
</organism>
<feature type="transmembrane region" description="Helical" evidence="8">
    <location>
        <begin position="38"/>
        <end position="57"/>
    </location>
</feature>
<gene>
    <name evidence="9" type="ORF">UX39_C0025G0017</name>
</gene>
<dbReference type="InterPro" id="IPR002549">
    <property type="entry name" value="AI-2E-like"/>
</dbReference>
<comment type="caution">
    <text evidence="9">The sequence shown here is derived from an EMBL/GenBank/DDBJ whole genome shotgun (WGS) entry which is preliminary data.</text>
</comment>
<dbReference type="PANTHER" id="PTHR21716:SF53">
    <property type="entry name" value="PERMEASE PERM-RELATED"/>
    <property type="match status" value="1"/>
</dbReference>
<comment type="similarity">
    <text evidence="2">Belongs to the autoinducer-2 exporter (AI-2E) (TC 2.A.86) family.</text>
</comment>
<evidence type="ECO:0000256" key="6">
    <source>
        <dbReference type="ARBA" id="ARBA00022989"/>
    </source>
</evidence>
<feature type="transmembrane region" description="Helical" evidence="8">
    <location>
        <begin position="285"/>
        <end position="307"/>
    </location>
</feature>
<feature type="transmembrane region" description="Helical" evidence="8">
    <location>
        <begin position="260"/>
        <end position="279"/>
    </location>
</feature>
<evidence type="ECO:0000313" key="10">
    <source>
        <dbReference type="Proteomes" id="UP000034175"/>
    </source>
</evidence>
<name>A0A0G1NYX7_9BACT</name>
<proteinExistence type="inferred from homology"/>
<feature type="transmembrane region" description="Helical" evidence="8">
    <location>
        <begin position="12"/>
        <end position="32"/>
    </location>
</feature>
<dbReference type="EMBL" id="LCMA01000025">
    <property type="protein sequence ID" value="KKU25577.1"/>
    <property type="molecule type" value="Genomic_DNA"/>
</dbReference>
<keyword evidence="3" id="KW-0813">Transport</keyword>
<keyword evidence="7 8" id="KW-0472">Membrane</keyword>
<evidence type="ECO:0008006" key="11">
    <source>
        <dbReference type="Google" id="ProtNLM"/>
    </source>
</evidence>
<feature type="transmembrane region" description="Helical" evidence="8">
    <location>
        <begin position="170"/>
        <end position="193"/>
    </location>
</feature>
<evidence type="ECO:0000256" key="4">
    <source>
        <dbReference type="ARBA" id="ARBA00022475"/>
    </source>
</evidence>
<evidence type="ECO:0000256" key="5">
    <source>
        <dbReference type="ARBA" id="ARBA00022692"/>
    </source>
</evidence>
<dbReference type="PANTHER" id="PTHR21716">
    <property type="entry name" value="TRANSMEMBRANE PROTEIN"/>
    <property type="match status" value="1"/>
</dbReference>
<keyword evidence="6 8" id="KW-1133">Transmembrane helix</keyword>
<evidence type="ECO:0000256" key="2">
    <source>
        <dbReference type="ARBA" id="ARBA00009773"/>
    </source>
</evidence>
<dbReference type="GO" id="GO:0055085">
    <property type="term" value="P:transmembrane transport"/>
    <property type="evidence" value="ECO:0007669"/>
    <property type="project" value="TreeGrafter"/>
</dbReference>
<dbReference type="Pfam" id="PF01594">
    <property type="entry name" value="AI-2E_transport"/>
    <property type="match status" value="1"/>
</dbReference>
<keyword evidence="5 8" id="KW-0812">Transmembrane</keyword>
<evidence type="ECO:0000256" key="8">
    <source>
        <dbReference type="SAM" id="Phobius"/>
    </source>
</evidence>
<evidence type="ECO:0000256" key="3">
    <source>
        <dbReference type="ARBA" id="ARBA00022448"/>
    </source>
</evidence>
<keyword evidence="4" id="KW-1003">Cell membrane</keyword>
<dbReference type="Proteomes" id="UP000034175">
    <property type="component" value="Unassembled WGS sequence"/>
</dbReference>
<dbReference type="AlphaFoldDB" id="A0A0G1NYX7"/>
<evidence type="ECO:0000313" key="9">
    <source>
        <dbReference type="EMBL" id="KKU25577.1"/>
    </source>
</evidence>
<evidence type="ECO:0000256" key="1">
    <source>
        <dbReference type="ARBA" id="ARBA00004651"/>
    </source>
</evidence>
<feature type="transmembrane region" description="Helical" evidence="8">
    <location>
        <begin position="69"/>
        <end position="87"/>
    </location>
</feature>